<sequence>MVVGRGDFVSRFSRPEMLLGNDACSDQMTQIAVDGRHGHARPSRPQALAERIDIRVIRFGKQRLEDFA</sequence>
<name>A0A154I875_RHILE</name>
<dbReference type="AlphaFoldDB" id="A0A154I875"/>
<protein>
    <submittedName>
        <fullName evidence="1">Uncharacterized protein</fullName>
    </submittedName>
</protein>
<dbReference type="EMBL" id="LVYU01000151">
    <property type="protein sequence ID" value="KZA96800.1"/>
    <property type="molecule type" value="Genomic_DNA"/>
</dbReference>
<reference evidence="1" key="1">
    <citation type="submission" date="2016-03" db="EMBL/GenBank/DDBJ databases">
        <title>Microsymbionts genomes from the relict species Vavilovia formosa.</title>
        <authorList>
            <person name="Chirak E."/>
            <person name="Kimeklis A."/>
            <person name="Kopat V."/>
            <person name="Andronov E."/>
        </authorList>
    </citation>
    <scope>NUCLEOTIDE SEQUENCE [LARGE SCALE GENOMIC DNA]</scope>
    <source>
        <strain evidence="1">Vaf12</strain>
    </source>
</reference>
<accession>A0A154I875</accession>
<proteinExistence type="predicted"/>
<evidence type="ECO:0000313" key="1">
    <source>
        <dbReference type="EMBL" id="KZA96800.1"/>
    </source>
</evidence>
<organism evidence="1">
    <name type="scientific">Rhizobium leguminosarum</name>
    <dbReference type="NCBI Taxonomy" id="384"/>
    <lineage>
        <taxon>Bacteria</taxon>
        <taxon>Pseudomonadati</taxon>
        <taxon>Pseudomonadota</taxon>
        <taxon>Alphaproteobacteria</taxon>
        <taxon>Hyphomicrobiales</taxon>
        <taxon>Rhizobiaceae</taxon>
        <taxon>Rhizobium/Agrobacterium group</taxon>
        <taxon>Rhizobium</taxon>
    </lineage>
</organism>
<comment type="caution">
    <text evidence="1">The sequence shown here is derived from an EMBL/GenBank/DDBJ whole genome shotgun (WGS) entry which is preliminary data.</text>
</comment>
<gene>
    <name evidence="1" type="ORF">A4A59_34400</name>
</gene>